<reference evidence="6 7" key="1">
    <citation type="submission" date="2015-09" db="EMBL/GenBank/DDBJ databases">
        <title>Identification and resolution of microdiversity through metagenomic sequencing of parallel consortia.</title>
        <authorList>
            <person name="Nelson W.C."/>
            <person name="Romine M.F."/>
            <person name="Lindemann S.R."/>
        </authorList>
    </citation>
    <scope>NUCLEOTIDE SEQUENCE [LARGE SCALE GENOMIC DNA]</scope>
    <source>
        <strain evidence="6">Ana</strain>
    </source>
</reference>
<dbReference type="EMBL" id="LJZR01000072">
    <property type="protein sequence ID" value="KPQ32034.1"/>
    <property type="molecule type" value="Genomic_DNA"/>
</dbReference>
<dbReference type="PANTHER" id="PTHR30126:SF40">
    <property type="entry name" value="HTH-TYPE TRANSCRIPTIONAL REGULATOR GLTR"/>
    <property type="match status" value="1"/>
</dbReference>
<dbReference type="Gene3D" id="3.40.190.290">
    <property type="match status" value="1"/>
</dbReference>
<gene>
    <name evidence="6" type="ORF">HLUCCA11_22535</name>
</gene>
<dbReference type="Pfam" id="PF13379">
    <property type="entry name" value="NMT1_2"/>
    <property type="match status" value="1"/>
</dbReference>
<evidence type="ECO:0000256" key="2">
    <source>
        <dbReference type="ARBA" id="ARBA00023015"/>
    </source>
</evidence>
<keyword evidence="2" id="KW-0805">Transcription regulation</keyword>
<proteinExistence type="inferred from homology"/>
<dbReference type="STRING" id="1666911.HLUCCA11_22535"/>
<dbReference type="InterPro" id="IPR005119">
    <property type="entry name" value="LysR_subst-bd"/>
</dbReference>
<dbReference type="Gene3D" id="1.10.10.10">
    <property type="entry name" value="Winged helix-like DNA-binding domain superfamily/Winged helix DNA-binding domain"/>
    <property type="match status" value="1"/>
</dbReference>
<comment type="caution">
    <text evidence="6">The sequence shown here is derived from an EMBL/GenBank/DDBJ whole genome shotgun (WGS) entry which is preliminary data.</text>
</comment>
<evidence type="ECO:0000256" key="1">
    <source>
        <dbReference type="ARBA" id="ARBA00009437"/>
    </source>
</evidence>
<dbReference type="Pfam" id="PF03466">
    <property type="entry name" value="LysR_substrate"/>
    <property type="match status" value="1"/>
</dbReference>
<dbReference type="FunFam" id="1.10.10.10:FF:000001">
    <property type="entry name" value="LysR family transcriptional regulator"/>
    <property type="match status" value="1"/>
</dbReference>
<dbReference type="InterPro" id="IPR000847">
    <property type="entry name" value="LysR_HTH_N"/>
</dbReference>
<comment type="similarity">
    <text evidence="1">Belongs to the LysR transcriptional regulatory family.</text>
</comment>
<dbReference type="InterPro" id="IPR036390">
    <property type="entry name" value="WH_DNA-bd_sf"/>
</dbReference>
<dbReference type="GO" id="GO:0000976">
    <property type="term" value="F:transcription cis-regulatory region binding"/>
    <property type="evidence" value="ECO:0007669"/>
    <property type="project" value="TreeGrafter"/>
</dbReference>
<evidence type="ECO:0000313" key="7">
    <source>
        <dbReference type="Proteomes" id="UP000050465"/>
    </source>
</evidence>
<feature type="domain" description="HTH lysR-type" evidence="5">
    <location>
        <begin position="1"/>
        <end position="58"/>
    </location>
</feature>
<dbReference type="SUPFAM" id="SSF53850">
    <property type="entry name" value="Periplasmic binding protein-like II"/>
    <property type="match status" value="2"/>
</dbReference>
<keyword evidence="4" id="KW-0804">Transcription</keyword>
<dbReference type="SUPFAM" id="SSF46785">
    <property type="entry name" value="Winged helix' DNA-binding domain"/>
    <property type="match status" value="1"/>
</dbReference>
<dbReference type="PATRIC" id="fig|1666911.3.peg.4374"/>
<dbReference type="GO" id="GO:0003700">
    <property type="term" value="F:DNA-binding transcription factor activity"/>
    <property type="evidence" value="ECO:0007669"/>
    <property type="project" value="InterPro"/>
</dbReference>
<evidence type="ECO:0000256" key="3">
    <source>
        <dbReference type="ARBA" id="ARBA00023125"/>
    </source>
</evidence>
<dbReference type="Pfam" id="PF00126">
    <property type="entry name" value="HTH_1"/>
    <property type="match status" value="1"/>
</dbReference>
<dbReference type="InterPro" id="IPR036388">
    <property type="entry name" value="WH-like_DNA-bd_sf"/>
</dbReference>
<dbReference type="AlphaFoldDB" id="A0A0N8KLW0"/>
<dbReference type="Gene3D" id="3.40.190.10">
    <property type="entry name" value="Periplasmic binding protein-like II"/>
    <property type="match status" value="2"/>
</dbReference>
<name>A0A0N8KLW0_9CYAN</name>
<protein>
    <submittedName>
        <fullName evidence="6">NitT/TauT family transport system substrate-binding protein</fullName>
    </submittedName>
</protein>
<evidence type="ECO:0000313" key="6">
    <source>
        <dbReference type="EMBL" id="KPQ32034.1"/>
    </source>
</evidence>
<organism evidence="6 7">
    <name type="scientific">Phormidesmis priestleyi Ana</name>
    <dbReference type="NCBI Taxonomy" id="1666911"/>
    <lineage>
        <taxon>Bacteria</taxon>
        <taxon>Bacillati</taxon>
        <taxon>Cyanobacteriota</taxon>
        <taxon>Cyanophyceae</taxon>
        <taxon>Leptolyngbyales</taxon>
        <taxon>Leptolyngbyaceae</taxon>
        <taxon>Phormidesmis</taxon>
    </lineage>
</organism>
<dbReference type="Proteomes" id="UP000050465">
    <property type="component" value="Unassembled WGS sequence"/>
</dbReference>
<evidence type="ECO:0000256" key="4">
    <source>
        <dbReference type="ARBA" id="ARBA00023163"/>
    </source>
</evidence>
<dbReference type="PRINTS" id="PR00039">
    <property type="entry name" value="HTHLYSR"/>
</dbReference>
<sequence>MEIYQLKVFLEVARHLSFTEAADALNLTQPAVSAKIKSLEQSLGTELFNRLGRKIKLTAVGDYLLETGPGLLEMEGRLIQEIEEIKQGKFSHLKIGCTVNVANGWLPKILFEYRQKHPEIDLQCQPFESVHQLHQAITLGEVDVGFSETNLNGFDEIDSVAVDSFQYCLMVAADHRLAKADWLSLKNLTAEPWAFPAAATPERLALESRINELGMQLSDFSHYEIVESSSLMSMFLSQGHYLGFASSLQFQTERKAQMLKAVSLQEFSLNMKLFMLQLKRTLKSNSPQKTLSKGPLQQLIQLITQRTGQGLNRASPPHSPNLSIPVYLKAPGLSIRRPSLPKKITISIGTQNKTIQTVTAGVIIQRLGLLEHFLPHDGQYHNAEYSIHWHDFTSGAPIVSGLQSDHLDIGILGDYPLLLSGVCAADATGTGDRPAAKTRLVSFVASNPDGAGNTIIVPNRSPLTSLDDLRRRVIAVPFASAAHGMIMRSLSRANLLPEVTLTSIDNLNLHQLTPRDNQADGYAYFAPLHDIANHKGQFRRLLEADLDKLPTFHGVVVREAFAEAHPDIVIAYLKALIAAQYWYETTPSALSLVSSWVRLNPEIVAKTLDYQRSGATGLFFPETQIRTDWIVDHIAQLSTISGNEALSELNLDTWIQPELLETALSSL</sequence>
<keyword evidence="3" id="KW-0238">DNA-binding</keyword>
<accession>A0A0N8KLW0</accession>
<evidence type="ECO:0000259" key="5">
    <source>
        <dbReference type="PROSITE" id="PS50931"/>
    </source>
</evidence>
<dbReference type="PANTHER" id="PTHR30126">
    <property type="entry name" value="HTH-TYPE TRANSCRIPTIONAL REGULATOR"/>
    <property type="match status" value="1"/>
</dbReference>
<dbReference type="PROSITE" id="PS50931">
    <property type="entry name" value="HTH_LYSR"/>
    <property type="match status" value="1"/>
</dbReference>